<dbReference type="InterPro" id="IPR008928">
    <property type="entry name" value="6-hairpin_glycosidase_sf"/>
</dbReference>
<dbReference type="GO" id="GO:0016810">
    <property type="term" value="F:hydrolase activity, acting on carbon-nitrogen (but not peptide) bonds"/>
    <property type="evidence" value="ECO:0007669"/>
    <property type="project" value="InterPro"/>
</dbReference>
<dbReference type="STRING" id="376730.SAMN04487906_0986"/>
<dbReference type="SUPFAM" id="SSF81296">
    <property type="entry name" value="E set domains"/>
    <property type="match status" value="1"/>
</dbReference>
<evidence type="ECO:0000256" key="5">
    <source>
        <dbReference type="ARBA" id="ARBA00023326"/>
    </source>
</evidence>
<dbReference type="Pfam" id="PF02927">
    <property type="entry name" value="CelD_N"/>
    <property type="match status" value="1"/>
</dbReference>
<sequence length="801" mass="91141">MGYQPDAIKIAVLGSEGIEPVTKFSLVNAYTDSVVYTSNEIKEKGMFGPFKSSFRLDFSKFKTSGMYYLKVGSTKSPVFKIDDNVYEGTADFLLKYMRQQRCGYNPFLTDSCHLDDGFIVYHPTKSGERIDVTGGWHDASDYLQYTTTSANAIYQLLFAYRENSMVFGDEFQENGLPGSNGVPDVIDEAKHGMDWLQKMNPSPDEYYNQIADDRDHAGYRLPNEDTVVYSEKYKGRPVYLASSKPQGLGVFKNRSTGVASTAGKFASSFALGADVLSVFYPKYAKDLKERSIRAYTYGKTHPGVSQTAPCKAPYFYEEENWKDDMELAAASLFKFTKKLDYKIDGLNYAISEPVSPWIGRDSIRHYQYYPFLNVGHYEMASISSKDNKELLSDFYRKGLKMIYERAKDSPFLVGTPFVWCSNNYVTAAVTQCLLYKKLTGDESFDEMEASLRDWLFGCNPWGTTMIVGLPNTVDSPEDPHSSFKVLKKYQTYGGLVDGPVYGSIYNSLIGLELYNKDEYADFQSEMMVYHDDAGDYSTNEPTMDGTASLVYYLSSLEKHGMKGRKRSRNVLDNSGAIVRGRTSRKKLTLIFSGHEYSDGVETILKTLKKHRVKASFFLTGEFYKNKANKDFIEKAMAEGHYMGAHSDKHLLYNDWSDEKKILVKHDQFTVDLINNYIAMEKFGILKKDATYFLPPYEWNNNIITQWAIQQDIQIINYTRGTLMHADYTIPNTKQYRSSEEIFNSVKDFEKREGLNGAILLSHLGSHPARTDKFYNSLDNLIVLLKDRGYVFESLSSLLGSK</sequence>
<dbReference type="PROSITE" id="PS51677">
    <property type="entry name" value="NODB"/>
    <property type="match status" value="1"/>
</dbReference>
<dbReference type="GO" id="GO:0008810">
    <property type="term" value="F:cellulase activity"/>
    <property type="evidence" value="ECO:0007669"/>
    <property type="project" value="InterPro"/>
</dbReference>
<dbReference type="EMBL" id="AYXY01000019">
    <property type="protein sequence ID" value="ETN95616.1"/>
    <property type="molecule type" value="Genomic_DNA"/>
</dbReference>
<keyword evidence="8" id="KW-1185">Reference proteome</keyword>
<keyword evidence="4" id="KW-0326">Glycosidase</keyword>
<evidence type="ECO:0000256" key="4">
    <source>
        <dbReference type="ARBA" id="ARBA00023295"/>
    </source>
</evidence>
<dbReference type="CDD" id="cd02850">
    <property type="entry name" value="E_set_Cellulase_N"/>
    <property type="match status" value="1"/>
</dbReference>
<comment type="caution">
    <text evidence="7">The sequence shown here is derived from an EMBL/GenBank/DDBJ whole genome shotgun (WGS) entry which is preliminary data.</text>
</comment>
<evidence type="ECO:0000313" key="7">
    <source>
        <dbReference type="EMBL" id="ETN95616.1"/>
    </source>
</evidence>
<dbReference type="PANTHER" id="PTHR22298">
    <property type="entry name" value="ENDO-1,4-BETA-GLUCANASE"/>
    <property type="match status" value="1"/>
</dbReference>
<evidence type="ECO:0000313" key="8">
    <source>
        <dbReference type="Proteomes" id="UP000018850"/>
    </source>
</evidence>
<organism evidence="7 8">
    <name type="scientific">Zhouia amylolytica AD3</name>
    <dbReference type="NCBI Taxonomy" id="1286632"/>
    <lineage>
        <taxon>Bacteria</taxon>
        <taxon>Pseudomonadati</taxon>
        <taxon>Bacteroidota</taxon>
        <taxon>Flavobacteriia</taxon>
        <taxon>Flavobacteriales</taxon>
        <taxon>Flavobacteriaceae</taxon>
        <taxon>Zhouia</taxon>
    </lineage>
</organism>
<dbReference type="GO" id="GO:0000272">
    <property type="term" value="P:polysaccharide catabolic process"/>
    <property type="evidence" value="ECO:0007669"/>
    <property type="project" value="UniProtKB-KW"/>
</dbReference>
<accession>W2UQ35</accession>
<comment type="similarity">
    <text evidence="1">Belongs to the glycosyl hydrolase 9 (cellulase E) family.</text>
</comment>
<reference evidence="8" key="1">
    <citation type="submission" date="2013-11" db="EMBL/GenBank/DDBJ databases">
        <title>Draft genome sequence from a member of Zhouia, isolated tidal flat.</title>
        <authorList>
            <person name="Jin H."/>
            <person name="Jeon C.O."/>
        </authorList>
    </citation>
    <scope>NUCLEOTIDE SEQUENCE [LARGE SCALE GENOMIC DNA]</scope>
    <source>
        <strain evidence="8">AD3</strain>
    </source>
</reference>
<evidence type="ECO:0000256" key="3">
    <source>
        <dbReference type="ARBA" id="ARBA00023277"/>
    </source>
</evidence>
<dbReference type="Gene3D" id="2.60.40.10">
    <property type="entry name" value="Immunoglobulins"/>
    <property type="match status" value="1"/>
</dbReference>
<dbReference type="SUPFAM" id="SSF48208">
    <property type="entry name" value="Six-hairpin glycosidases"/>
    <property type="match status" value="1"/>
</dbReference>
<dbReference type="InterPro" id="IPR013783">
    <property type="entry name" value="Ig-like_fold"/>
</dbReference>
<dbReference type="CDD" id="cd10917">
    <property type="entry name" value="CE4_NodB_like_6s_7s"/>
    <property type="match status" value="1"/>
</dbReference>
<dbReference type="InterPro" id="IPR014756">
    <property type="entry name" value="Ig_E-set"/>
</dbReference>
<gene>
    <name evidence="7" type="ORF">P278_13380</name>
</gene>
<evidence type="ECO:0000256" key="2">
    <source>
        <dbReference type="ARBA" id="ARBA00022801"/>
    </source>
</evidence>
<dbReference type="Proteomes" id="UP000018850">
    <property type="component" value="Unassembled WGS sequence"/>
</dbReference>
<name>W2UQ35_9FLAO</name>
<dbReference type="Gene3D" id="1.50.10.10">
    <property type="match status" value="1"/>
</dbReference>
<dbReference type="Pfam" id="PF00759">
    <property type="entry name" value="Glyco_hydro_9"/>
    <property type="match status" value="1"/>
</dbReference>
<dbReference type="InterPro" id="IPR012341">
    <property type="entry name" value="6hp_glycosidase-like_sf"/>
</dbReference>
<dbReference type="InterPro" id="IPR001701">
    <property type="entry name" value="Glyco_hydro_9"/>
</dbReference>
<dbReference type="SUPFAM" id="SSF88713">
    <property type="entry name" value="Glycoside hydrolase/deacetylase"/>
    <property type="match status" value="1"/>
</dbReference>
<keyword evidence="3" id="KW-0119">Carbohydrate metabolism</keyword>
<evidence type="ECO:0000256" key="1">
    <source>
        <dbReference type="ARBA" id="ARBA00007072"/>
    </source>
</evidence>
<proteinExistence type="inferred from homology"/>
<dbReference type="InterPro" id="IPR011330">
    <property type="entry name" value="Glyco_hydro/deAcase_b/a-brl"/>
</dbReference>
<keyword evidence="2" id="KW-0378">Hydrolase</keyword>
<keyword evidence="5" id="KW-0624">Polysaccharide degradation</keyword>
<dbReference type="eggNOG" id="COG0726">
    <property type="taxonomic scope" value="Bacteria"/>
</dbReference>
<dbReference type="AlphaFoldDB" id="W2UQ35"/>
<evidence type="ECO:0000259" key="6">
    <source>
        <dbReference type="PROSITE" id="PS51677"/>
    </source>
</evidence>
<protein>
    <recommendedName>
        <fullName evidence="6">NodB homology domain-containing protein</fullName>
    </recommendedName>
</protein>
<dbReference type="Gene3D" id="3.20.20.370">
    <property type="entry name" value="Glycoside hydrolase/deacetylase"/>
    <property type="match status" value="1"/>
</dbReference>
<dbReference type="Pfam" id="PF01522">
    <property type="entry name" value="Polysacc_deac_1"/>
    <property type="match status" value="1"/>
</dbReference>
<dbReference type="PATRIC" id="fig|1286632.3.peg.1329"/>
<dbReference type="InterPro" id="IPR002509">
    <property type="entry name" value="NODB_dom"/>
</dbReference>
<reference evidence="7 8" key="2">
    <citation type="journal article" date="2016" name="Genome Announc.">
        <title>Draft Genome Sequence of Zhouia amylolytica AD3, Isolated from Tidal Flat Sediment.</title>
        <authorList>
            <person name="Jia B."/>
            <person name="Jin H.M."/>
            <person name="Lee H.J."/>
            <person name="Jeon C.O."/>
        </authorList>
    </citation>
    <scope>NUCLEOTIDE SEQUENCE [LARGE SCALE GENOMIC DNA]</scope>
    <source>
        <strain evidence="7 8">AD3</strain>
    </source>
</reference>
<feature type="domain" description="NodB homology" evidence="6">
    <location>
        <begin position="585"/>
        <end position="792"/>
    </location>
</feature>
<dbReference type="InterPro" id="IPR004197">
    <property type="entry name" value="Cellulase_Ig-like"/>
</dbReference>